<dbReference type="EMBL" id="ASGP02000001">
    <property type="protein sequence ID" value="KAH9526408.1"/>
    <property type="molecule type" value="Genomic_DNA"/>
</dbReference>
<evidence type="ECO:0000313" key="7">
    <source>
        <dbReference type="Proteomes" id="UP000790347"/>
    </source>
</evidence>
<accession>A0A922I903</accession>
<evidence type="ECO:0000256" key="2">
    <source>
        <dbReference type="ARBA" id="ARBA00023316"/>
    </source>
</evidence>
<dbReference type="PANTHER" id="PTHR34183:SF1">
    <property type="entry name" value="ENDOLYTIC PEPTIDOGLYCAN TRANSGLYCOSYLASE RLPA"/>
    <property type="match status" value="1"/>
</dbReference>
<dbReference type="EMBL" id="SDOV01000005">
    <property type="protein sequence ID" value="KAH7640829.1"/>
    <property type="molecule type" value="Genomic_DNA"/>
</dbReference>
<dbReference type="Pfam" id="PF03330">
    <property type="entry name" value="DPBB_1"/>
    <property type="match status" value="1"/>
</dbReference>
<sequence length="111" mass="12044">MHRITLISFLVLATTVSLAVSESGLCSWYNARRGAKTANGEGFDPNAMTAAHKTLPFNTKVRVTIGSRHAVVRINDRGPFVKGRILDVTPKVADILNLRQKGVAQCTVVRA</sequence>
<feature type="chain" id="PRO_5038276977" evidence="3">
    <location>
        <begin position="20"/>
        <end position="111"/>
    </location>
</feature>
<dbReference type="AlphaFoldDB" id="A0A922I903"/>
<dbReference type="NCBIfam" id="TIGR00413">
    <property type="entry name" value="rlpA"/>
    <property type="match status" value="1"/>
</dbReference>
<dbReference type="SUPFAM" id="SSF50685">
    <property type="entry name" value="Barwin-like endoglucanases"/>
    <property type="match status" value="1"/>
</dbReference>
<feature type="signal peptide" evidence="3">
    <location>
        <begin position="1"/>
        <end position="19"/>
    </location>
</feature>
<keyword evidence="5" id="KW-0449">Lipoprotein</keyword>
<dbReference type="InterPro" id="IPR034718">
    <property type="entry name" value="RlpA"/>
</dbReference>
<organism evidence="6 7">
    <name type="scientific">Dermatophagoides farinae</name>
    <name type="common">American house dust mite</name>
    <dbReference type="NCBI Taxonomy" id="6954"/>
    <lineage>
        <taxon>Eukaryota</taxon>
        <taxon>Metazoa</taxon>
        <taxon>Ecdysozoa</taxon>
        <taxon>Arthropoda</taxon>
        <taxon>Chelicerata</taxon>
        <taxon>Arachnida</taxon>
        <taxon>Acari</taxon>
        <taxon>Acariformes</taxon>
        <taxon>Sarcoptiformes</taxon>
        <taxon>Astigmata</taxon>
        <taxon>Psoroptidia</taxon>
        <taxon>Analgoidea</taxon>
        <taxon>Pyroglyphidae</taxon>
        <taxon>Dermatophagoidinae</taxon>
        <taxon>Dermatophagoides</taxon>
    </lineage>
</organism>
<dbReference type="CDD" id="cd22268">
    <property type="entry name" value="DPBB_RlpA-like"/>
    <property type="match status" value="1"/>
</dbReference>
<evidence type="ECO:0000313" key="5">
    <source>
        <dbReference type="EMBL" id="KAH7640829.1"/>
    </source>
</evidence>
<feature type="domain" description="RlpA-like protein double-psi beta-barrel" evidence="4">
    <location>
        <begin position="23"/>
        <end position="106"/>
    </location>
</feature>
<proteinExistence type="inferred from homology"/>
<dbReference type="InterPro" id="IPR036908">
    <property type="entry name" value="RlpA-like_sf"/>
</dbReference>
<dbReference type="Gene3D" id="2.40.40.10">
    <property type="entry name" value="RlpA-like domain"/>
    <property type="match status" value="1"/>
</dbReference>
<keyword evidence="3" id="KW-0732">Signal</keyword>
<dbReference type="InterPro" id="IPR012997">
    <property type="entry name" value="RplA"/>
</dbReference>
<dbReference type="PANTHER" id="PTHR34183">
    <property type="entry name" value="ENDOLYTIC PEPTIDOGLYCAN TRANSGLYCOSYLASE RLPA"/>
    <property type="match status" value="1"/>
</dbReference>
<evidence type="ECO:0000256" key="3">
    <source>
        <dbReference type="SAM" id="SignalP"/>
    </source>
</evidence>
<reference evidence="5" key="2">
    <citation type="submission" date="2020-06" db="EMBL/GenBank/DDBJ databases">
        <authorList>
            <person name="Ji K."/>
            <person name="Li J."/>
        </authorList>
    </citation>
    <scope>NUCLEOTIDE SEQUENCE</scope>
    <source>
        <strain evidence="5">JKM2019</strain>
        <tissue evidence="5">Whole body</tissue>
    </source>
</reference>
<dbReference type="OrthoDB" id="7769384at2759"/>
<protein>
    <submittedName>
        <fullName evidence="5">Rlpa-like lipoprotein</fullName>
    </submittedName>
</protein>
<dbReference type="HAMAP" id="MF_02071">
    <property type="entry name" value="RlpA"/>
    <property type="match status" value="1"/>
</dbReference>
<keyword evidence="7" id="KW-1185">Reference proteome</keyword>
<evidence type="ECO:0000313" key="6">
    <source>
        <dbReference type="EMBL" id="KAH9526408.1"/>
    </source>
</evidence>
<reference evidence="5" key="3">
    <citation type="journal article" date="2021" name="World Allergy Organ. J.">
        <title>Chromosome-level assembly of Dermatophagoides farinae genome and transcriptome reveals two novel allergens Der f 37 and Der f 39.</title>
        <authorList>
            <person name="Chen J."/>
            <person name="Cai Z."/>
            <person name="Fan D."/>
            <person name="Hu J."/>
            <person name="Hou Y."/>
            <person name="He Y."/>
            <person name="Zhang Z."/>
            <person name="Zhao Z."/>
            <person name="Gao P."/>
            <person name="Hu W."/>
            <person name="Sun J."/>
            <person name="Li J."/>
            <person name="Ji K."/>
        </authorList>
    </citation>
    <scope>NUCLEOTIDE SEQUENCE</scope>
    <source>
        <strain evidence="5">JKM2019</strain>
    </source>
</reference>
<evidence type="ECO:0000259" key="4">
    <source>
        <dbReference type="Pfam" id="PF03330"/>
    </source>
</evidence>
<reference evidence="6" key="1">
    <citation type="submission" date="2013-05" db="EMBL/GenBank/DDBJ databases">
        <authorList>
            <person name="Yim A.K.Y."/>
            <person name="Chan T.F."/>
            <person name="Ji K.M."/>
            <person name="Liu X.Y."/>
            <person name="Zhou J.W."/>
            <person name="Li R.Q."/>
            <person name="Yang K.Y."/>
            <person name="Li J."/>
            <person name="Li M."/>
            <person name="Law P.T.W."/>
            <person name="Wu Y.L."/>
            <person name="Cai Z.L."/>
            <person name="Qin H."/>
            <person name="Bao Y."/>
            <person name="Leung R.K.K."/>
            <person name="Ng P.K.S."/>
            <person name="Zou J."/>
            <person name="Zhong X.J."/>
            <person name="Ran P.X."/>
            <person name="Zhong N.S."/>
            <person name="Liu Z.G."/>
            <person name="Tsui S.K.W."/>
        </authorList>
    </citation>
    <scope>NUCLEOTIDE SEQUENCE</scope>
    <source>
        <strain evidence="6">Derf</strain>
        <tissue evidence="6">Whole organism</tissue>
    </source>
</reference>
<dbReference type="GO" id="GO:0071555">
    <property type="term" value="P:cell wall organization"/>
    <property type="evidence" value="ECO:0007669"/>
    <property type="project" value="UniProtKB-KW"/>
</dbReference>
<name>A0A922I903_DERFA</name>
<dbReference type="GO" id="GO:0016829">
    <property type="term" value="F:lyase activity"/>
    <property type="evidence" value="ECO:0007669"/>
    <property type="project" value="UniProtKB-KW"/>
</dbReference>
<evidence type="ECO:0000256" key="1">
    <source>
        <dbReference type="ARBA" id="ARBA00023239"/>
    </source>
</evidence>
<dbReference type="Proteomes" id="UP000828236">
    <property type="component" value="Unassembled WGS sequence"/>
</dbReference>
<keyword evidence="2" id="KW-0961">Cell wall biogenesis/degradation</keyword>
<reference evidence="6" key="4">
    <citation type="journal article" date="2022" name="Res Sq">
        <title>Comparative Genomics Reveals Insights into the Divergent Evolution of Astigmatic Mites and Household Pest Adaptations.</title>
        <authorList>
            <person name="Xiong Q."/>
            <person name="Wan A.T.-Y."/>
            <person name="Liu X.-Y."/>
            <person name="Fung C.S.-H."/>
            <person name="Xiao X."/>
            <person name="Malainual N."/>
            <person name="Hou J."/>
            <person name="Wang L."/>
            <person name="Wang M."/>
            <person name="Yang K."/>
            <person name="Cui Y."/>
            <person name="Leung E."/>
            <person name="Nong W."/>
            <person name="Shin S.-K."/>
            <person name="Au S."/>
            <person name="Jeong K.Y."/>
            <person name="Chew F.T."/>
            <person name="Hui J."/>
            <person name="Leung T.F."/>
            <person name="Tungtrongchitr A."/>
            <person name="Zhong N."/>
            <person name="Liu Z."/>
            <person name="Tsui S."/>
        </authorList>
    </citation>
    <scope>NUCLEOTIDE SEQUENCE</scope>
    <source>
        <strain evidence="6">Derf</strain>
        <tissue evidence="6">Whole organism</tissue>
    </source>
</reference>
<dbReference type="Proteomes" id="UP000790347">
    <property type="component" value="Unassembled WGS sequence"/>
</dbReference>
<dbReference type="InterPro" id="IPR009009">
    <property type="entry name" value="RlpA-like_DPBB"/>
</dbReference>
<keyword evidence="1" id="KW-0456">Lyase</keyword>
<comment type="caution">
    <text evidence="6">The sequence shown here is derived from an EMBL/GenBank/DDBJ whole genome shotgun (WGS) entry which is preliminary data.</text>
</comment>
<gene>
    <name evidence="6" type="ORF">DERF_000506</name>
    <name evidence="5" type="ORF">HUG17_8298</name>
</gene>